<dbReference type="InterPro" id="IPR037401">
    <property type="entry name" value="SnoaL-like"/>
</dbReference>
<comment type="caution">
    <text evidence="2">The sequence shown here is derived from an EMBL/GenBank/DDBJ whole genome shotgun (WGS) entry which is preliminary data.</text>
</comment>
<protein>
    <submittedName>
        <fullName evidence="2">Nuclear transport factor 2 family protein</fullName>
    </submittedName>
</protein>
<name>A0ABS4BG92_9HYPH</name>
<evidence type="ECO:0000313" key="2">
    <source>
        <dbReference type="EMBL" id="MBP0615776.1"/>
    </source>
</evidence>
<sequence length="192" mass="21723">MTGRYGNLRLNFAMKNLVEVWDQHLGAELSAKDVDMTMATMVDEPHVNHVPTMTGGVGASEVRRFYAHHFITVQPDDLELIPVSRTIGQETIVDEMVVRFTHERRMDYFLPGVAPTNRRIEIAVVVVASFRDGKLAHEHIYWDQACVLVQAGLLERGDLPVAGVEATHKVLDPTLPSNHLMRREWAESEGRR</sequence>
<dbReference type="EMBL" id="JAGJCF010000005">
    <property type="protein sequence ID" value="MBP0615776.1"/>
    <property type="molecule type" value="Genomic_DNA"/>
</dbReference>
<evidence type="ECO:0000259" key="1">
    <source>
        <dbReference type="Pfam" id="PF12680"/>
    </source>
</evidence>
<accession>A0ABS4BG92</accession>
<dbReference type="Proteomes" id="UP000678276">
    <property type="component" value="Unassembled WGS sequence"/>
</dbReference>
<dbReference type="PANTHER" id="PTHR38436">
    <property type="entry name" value="POLYKETIDE CYCLASE SNOAL-LIKE DOMAIN"/>
    <property type="match status" value="1"/>
</dbReference>
<reference evidence="2 3" key="1">
    <citation type="submission" date="2021-04" db="EMBL/GenBank/DDBJ databases">
        <title>Whole genome sequence of Jiella sp. KSK16Y-1.</title>
        <authorList>
            <person name="Tuo L."/>
        </authorList>
    </citation>
    <scope>NUCLEOTIDE SEQUENCE [LARGE SCALE GENOMIC DNA]</scope>
    <source>
        <strain evidence="2 3">KSK16Y-1</strain>
    </source>
</reference>
<gene>
    <name evidence="2" type="ORF">J6595_09305</name>
</gene>
<dbReference type="PANTHER" id="PTHR38436:SF3">
    <property type="entry name" value="CARBOXYMETHYLENEBUTENOLIDASE-RELATED"/>
    <property type="match status" value="1"/>
</dbReference>
<dbReference type="Gene3D" id="3.10.450.50">
    <property type="match status" value="1"/>
</dbReference>
<dbReference type="InterPro" id="IPR009959">
    <property type="entry name" value="Cyclase_SnoaL-like"/>
</dbReference>
<dbReference type="RefSeq" id="WP_209594206.1">
    <property type="nucleotide sequence ID" value="NZ_JAGJCF010000005.1"/>
</dbReference>
<evidence type="ECO:0000313" key="3">
    <source>
        <dbReference type="Proteomes" id="UP000678276"/>
    </source>
</evidence>
<dbReference type="Pfam" id="PF12680">
    <property type="entry name" value="SnoaL_2"/>
    <property type="match status" value="1"/>
</dbReference>
<dbReference type="SUPFAM" id="SSF54427">
    <property type="entry name" value="NTF2-like"/>
    <property type="match status" value="1"/>
</dbReference>
<organism evidence="2 3">
    <name type="scientific">Jiella mangrovi</name>
    <dbReference type="NCBI Taxonomy" id="2821407"/>
    <lineage>
        <taxon>Bacteria</taxon>
        <taxon>Pseudomonadati</taxon>
        <taxon>Pseudomonadota</taxon>
        <taxon>Alphaproteobacteria</taxon>
        <taxon>Hyphomicrobiales</taxon>
        <taxon>Aurantimonadaceae</taxon>
        <taxon>Jiella</taxon>
    </lineage>
</organism>
<keyword evidence="3" id="KW-1185">Reference proteome</keyword>
<proteinExistence type="predicted"/>
<feature type="domain" description="SnoaL-like" evidence="1">
    <location>
        <begin position="28"/>
        <end position="137"/>
    </location>
</feature>
<dbReference type="InterPro" id="IPR032710">
    <property type="entry name" value="NTF2-like_dom_sf"/>
</dbReference>